<evidence type="ECO:0000313" key="2">
    <source>
        <dbReference type="Proteomes" id="UP000521358"/>
    </source>
</evidence>
<proteinExistence type="predicted"/>
<sequence>MKHIYIRNIEPATYQFLERRAEELSASGDKVSVNQLIGMILNQHVKSKILRDELTEIEKVNQRMDSLTEAVTDMMLTYQELLENLID</sequence>
<dbReference type="AlphaFoldDB" id="A0A7X6DB51"/>
<reference evidence="1 2" key="1">
    <citation type="submission" date="2020-03" db="EMBL/GenBank/DDBJ databases">
        <title>Bacterial samples isolated from urine from healthy bovine heifers (Gyr breed).</title>
        <authorList>
            <person name="Giannattasio-Ferraz S."/>
            <person name="Maskeri L."/>
            <person name="Penido A."/>
            <person name="Barbosa-Stancioli E.F."/>
            <person name="Putonti C."/>
        </authorList>
    </citation>
    <scope>NUCLEOTIDE SEQUENCE [LARGE SCALE GENOMIC DNA]</scope>
    <source>
        <strain evidence="1 2">UFMG-H7</strain>
    </source>
</reference>
<name>A0A7X6DB51_9ENTE</name>
<accession>A0A7X6DB51</accession>
<organism evidence="1 2">
    <name type="scientific">Vagococcus fluvialis</name>
    <dbReference type="NCBI Taxonomy" id="2738"/>
    <lineage>
        <taxon>Bacteria</taxon>
        <taxon>Bacillati</taxon>
        <taxon>Bacillota</taxon>
        <taxon>Bacilli</taxon>
        <taxon>Lactobacillales</taxon>
        <taxon>Enterococcaceae</taxon>
        <taxon>Vagococcus</taxon>
    </lineage>
</organism>
<dbReference type="RefSeq" id="WP_167808120.1">
    <property type="nucleotide sequence ID" value="NZ_JAAVMB010000019.1"/>
</dbReference>
<comment type="caution">
    <text evidence="1">The sequence shown here is derived from an EMBL/GenBank/DDBJ whole genome shotgun (WGS) entry which is preliminary data.</text>
</comment>
<protein>
    <submittedName>
        <fullName evidence="1">Uncharacterized protein</fullName>
    </submittedName>
</protein>
<evidence type="ECO:0000313" key="1">
    <source>
        <dbReference type="EMBL" id="NKC69077.1"/>
    </source>
</evidence>
<gene>
    <name evidence="1" type="ORF">HED35_13350</name>
</gene>
<dbReference type="Proteomes" id="UP000521358">
    <property type="component" value="Unassembled WGS sequence"/>
</dbReference>
<dbReference type="EMBL" id="JAAVMB010000019">
    <property type="protein sequence ID" value="NKC69077.1"/>
    <property type="molecule type" value="Genomic_DNA"/>
</dbReference>